<evidence type="ECO:0000313" key="2">
    <source>
        <dbReference type="Proteomes" id="UP000031668"/>
    </source>
</evidence>
<dbReference type="AlphaFoldDB" id="A0A0C2MSY8"/>
<proteinExistence type="predicted"/>
<reference evidence="1 2" key="1">
    <citation type="journal article" date="2014" name="Genome Biol. Evol.">
        <title>The genome of the myxosporean Thelohanellus kitauei shows adaptations to nutrient acquisition within its fish host.</title>
        <authorList>
            <person name="Yang Y."/>
            <person name="Xiong J."/>
            <person name="Zhou Z."/>
            <person name="Huo F."/>
            <person name="Miao W."/>
            <person name="Ran C."/>
            <person name="Liu Y."/>
            <person name="Zhang J."/>
            <person name="Feng J."/>
            <person name="Wang M."/>
            <person name="Wang M."/>
            <person name="Wang L."/>
            <person name="Yao B."/>
        </authorList>
    </citation>
    <scope>NUCLEOTIDE SEQUENCE [LARGE SCALE GENOMIC DNA]</scope>
    <source>
        <strain evidence="1">Wuqing</strain>
    </source>
</reference>
<dbReference type="PANTHER" id="PTHR45913">
    <property type="entry name" value="EPM2A-INTERACTING PROTEIN 1"/>
    <property type="match status" value="1"/>
</dbReference>
<dbReference type="Proteomes" id="UP000031668">
    <property type="component" value="Unassembled WGS sequence"/>
</dbReference>
<gene>
    <name evidence="1" type="ORF">RF11_00191</name>
</gene>
<protein>
    <submittedName>
        <fullName evidence="1">Protein ZBED8</fullName>
    </submittedName>
</protein>
<dbReference type="EMBL" id="JWZT01002083">
    <property type="protein sequence ID" value="KII70406.1"/>
    <property type="molecule type" value="Genomic_DNA"/>
</dbReference>
<comment type="caution">
    <text evidence="1">The sequence shown here is derived from an EMBL/GenBank/DDBJ whole genome shotgun (WGS) entry which is preliminary data.</text>
</comment>
<evidence type="ECO:0000313" key="1">
    <source>
        <dbReference type="EMBL" id="KII70406.1"/>
    </source>
</evidence>
<name>A0A0C2MSY8_THEKT</name>
<keyword evidence="2" id="KW-1185">Reference proteome</keyword>
<organism evidence="1 2">
    <name type="scientific">Thelohanellus kitauei</name>
    <name type="common">Myxosporean</name>
    <dbReference type="NCBI Taxonomy" id="669202"/>
    <lineage>
        <taxon>Eukaryota</taxon>
        <taxon>Metazoa</taxon>
        <taxon>Cnidaria</taxon>
        <taxon>Myxozoa</taxon>
        <taxon>Myxosporea</taxon>
        <taxon>Bivalvulida</taxon>
        <taxon>Platysporina</taxon>
        <taxon>Myxobolidae</taxon>
        <taxon>Thelohanellus</taxon>
    </lineage>
</organism>
<sequence>MKPHTIADEVLFHTAKHIVRVVIGEEYVNKFNWIYISLDAVHRRIADISADILDQMIQDMKSSTLEIFSIRLDVSTNVENCSQLLVYARYIHDIVFKMSFSYVNVLKQLLHNVICMKNFVHI</sequence>
<dbReference type="OMA" id="LHNVICM"/>
<dbReference type="PANTHER" id="PTHR45913:SF22">
    <property type="entry name" value="SCAN BOX DOMAIN-CONTAINING PROTEIN"/>
    <property type="match status" value="1"/>
</dbReference>
<accession>A0A0C2MSY8</accession>
<dbReference type="OrthoDB" id="10060419at2759"/>